<feature type="region of interest" description="Disordered" evidence="1">
    <location>
        <begin position="272"/>
        <end position="295"/>
    </location>
</feature>
<dbReference type="InterPro" id="IPR027417">
    <property type="entry name" value="P-loop_NTPase"/>
</dbReference>
<evidence type="ECO:0000256" key="1">
    <source>
        <dbReference type="SAM" id="MobiDB-lite"/>
    </source>
</evidence>
<sequence>ANGKLVNISMGQGQEKVAIASLHQVSREGGWVMLQNVHLMQAWLRTLERNLELLEEFSHPDFRCILTSEPPSALQGCAPRGRGGPFTRSFSFAMGSDDLWERMAALPVAQAAFGEAAGALRGHSGTKALSVAAAAAVRGAAPGAAAGAAGAGAAASACGGGPKSEIALLAEVLDAVGEASDLEWPVSVQDAKGLLQDSGAVAGFPPWEATDSVQEQVKDGFSIGAGSAAAVEQLGIGSGTESAGSLSVEMGTQTEELEVNAGEFVEMGFALDPQPTTSRSPWPTAPVPPAPQLEDGASLKRSAVGSDVGPHGADDVGSLNVEFVRSAGDAAAVVEEPGDAPPVEVRSGAATLAKGDKVVGIVVSANVPRQSWPCLAKAEGAEAAPSAPSRRPRRKMAPD</sequence>
<organism evidence="3 4">
    <name type="scientific">Prorocentrum cordatum</name>
    <dbReference type="NCBI Taxonomy" id="2364126"/>
    <lineage>
        <taxon>Eukaryota</taxon>
        <taxon>Sar</taxon>
        <taxon>Alveolata</taxon>
        <taxon>Dinophyceae</taxon>
        <taxon>Prorocentrales</taxon>
        <taxon>Prorocentraceae</taxon>
        <taxon>Prorocentrum</taxon>
    </lineage>
</organism>
<evidence type="ECO:0000313" key="4">
    <source>
        <dbReference type="Proteomes" id="UP001189429"/>
    </source>
</evidence>
<dbReference type="InterPro" id="IPR004273">
    <property type="entry name" value="Dynein_heavy_D6_P-loop"/>
</dbReference>
<proteinExistence type="predicted"/>
<reference evidence="3" key="1">
    <citation type="submission" date="2023-10" db="EMBL/GenBank/DDBJ databases">
        <authorList>
            <person name="Chen Y."/>
            <person name="Shah S."/>
            <person name="Dougan E. K."/>
            <person name="Thang M."/>
            <person name="Chan C."/>
        </authorList>
    </citation>
    <scope>NUCLEOTIDE SEQUENCE [LARGE SCALE GENOMIC DNA]</scope>
</reference>
<gene>
    <name evidence="3" type="ORF">PCOR1329_LOCUS61147</name>
</gene>
<feature type="compositionally biased region" description="Low complexity" evidence="1">
    <location>
        <begin position="376"/>
        <end position="389"/>
    </location>
</feature>
<protein>
    <recommendedName>
        <fullName evidence="2">Dynein heavy chain region D6 P-loop domain-containing protein</fullName>
    </recommendedName>
</protein>
<feature type="domain" description="Dynein heavy chain region D6 P-loop" evidence="2">
    <location>
        <begin position="4"/>
        <end position="72"/>
    </location>
</feature>
<feature type="non-terminal residue" evidence="3">
    <location>
        <position position="1"/>
    </location>
</feature>
<keyword evidence="4" id="KW-1185">Reference proteome</keyword>
<dbReference type="InterPro" id="IPR026983">
    <property type="entry name" value="DHC"/>
</dbReference>
<feature type="compositionally biased region" description="Basic residues" evidence="1">
    <location>
        <begin position="390"/>
        <end position="399"/>
    </location>
</feature>
<dbReference type="Gene3D" id="3.40.50.300">
    <property type="entry name" value="P-loop containing nucleotide triphosphate hydrolases"/>
    <property type="match status" value="1"/>
</dbReference>
<evidence type="ECO:0000313" key="3">
    <source>
        <dbReference type="EMBL" id="CAK0876960.1"/>
    </source>
</evidence>
<dbReference type="PANTHER" id="PTHR45703">
    <property type="entry name" value="DYNEIN HEAVY CHAIN"/>
    <property type="match status" value="1"/>
</dbReference>
<name>A0ABN9VTZ7_9DINO</name>
<evidence type="ECO:0000259" key="2">
    <source>
        <dbReference type="Pfam" id="PF03028"/>
    </source>
</evidence>
<dbReference type="PANTHER" id="PTHR45703:SF8">
    <property type="entry name" value="DYNEINS HEAVY CHAIN"/>
    <property type="match status" value="1"/>
</dbReference>
<dbReference type="EMBL" id="CAUYUJ010017685">
    <property type="protein sequence ID" value="CAK0876960.1"/>
    <property type="molecule type" value="Genomic_DNA"/>
</dbReference>
<dbReference type="Proteomes" id="UP001189429">
    <property type="component" value="Unassembled WGS sequence"/>
</dbReference>
<accession>A0ABN9VTZ7</accession>
<feature type="region of interest" description="Disordered" evidence="1">
    <location>
        <begin position="376"/>
        <end position="399"/>
    </location>
</feature>
<comment type="caution">
    <text evidence="3">The sequence shown here is derived from an EMBL/GenBank/DDBJ whole genome shotgun (WGS) entry which is preliminary data.</text>
</comment>
<dbReference type="Pfam" id="PF03028">
    <property type="entry name" value="Dynein_heavy"/>
    <property type="match status" value="1"/>
</dbReference>